<keyword evidence="4" id="KW-0175">Coiled coil</keyword>
<dbReference type="SUPFAM" id="SSF52540">
    <property type="entry name" value="P-loop containing nucleoside triphosphate hydrolases"/>
    <property type="match status" value="1"/>
</dbReference>
<evidence type="ECO:0000259" key="6">
    <source>
        <dbReference type="PROSITE" id="PS50893"/>
    </source>
</evidence>
<dbReference type="CDD" id="cd03221">
    <property type="entry name" value="ABCF_EF-3"/>
    <property type="match status" value="1"/>
</dbReference>
<accession>A0A7C5IYW7</accession>
<dbReference type="InterPro" id="IPR050611">
    <property type="entry name" value="ABCF"/>
</dbReference>
<dbReference type="FunFam" id="3.40.50.300:FF:002053">
    <property type="entry name" value="ABC transporter ATP-binding protein"/>
    <property type="match status" value="1"/>
</dbReference>
<feature type="domain" description="ABC transporter" evidence="6">
    <location>
        <begin position="1"/>
        <end position="193"/>
    </location>
</feature>
<evidence type="ECO:0000256" key="5">
    <source>
        <dbReference type="SAM" id="MobiDB-lite"/>
    </source>
</evidence>
<dbReference type="GO" id="GO:0005524">
    <property type="term" value="F:ATP binding"/>
    <property type="evidence" value="ECO:0007669"/>
    <property type="project" value="UniProtKB-KW"/>
</dbReference>
<reference evidence="7" key="1">
    <citation type="journal article" date="2020" name="mSystems">
        <title>Genome- and Community-Level Interaction Insights into Carbon Utilization and Element Cycling Functions of Hydrothermarchaeota in Hydrothermal Sediment.</title>
        <authorList>
            <person name="Zhou Z."/>
            <person name="Liu Y."/>
            <person name="Xu W."/>
            <person name="Pan J."/>
            <person name="Luo Z.H."/>
            <person name="Li M."/>
        </authorList>
    </citation>
    <scope>NUCLEOTIDE SEQUENCE [LARGE SCALE GENOMIC DNA]</scope>
    <source>
        <strain evidence="7">HyVt-535</strain>
    </source>
</reference>
<dbReference type="PROSITE" id="PS00211">
    <property type="entry name" value="ABC_TRANSPORTER_1"/>
    <property type="match status" value="1"/>
</dbReference>
<keyword evidence="3 7" id="KW-0067">ATP-binding</keyword>
<dbReference type="PANTHER" id="PTHR19211:SF14">
    <property type="entry name" value="ATP-BINDING CASSETTE SUB-FAMILY F MEMBER 1"/>
    <property type="match status" value="1"/>
</dbReference>
<dbReference type="InterPro" id="IPR027417">
    <property type="entry name" value="P-loop_NTPase"/>
</dbReference>
<feature type="region of interest" description="Disordered" evidence="5">
    <location>
        <begin position="189"/>
        <end position="208"/>
    </location>
</feature>
<protein>
    <submittedName>
        <fullName evidence="7">ATP-binding cassette domain-containing protein</fullName>
    </submittedName>
</protein>
<organism evidence="7">
    <name type="scientific">Thiolapillus brandeum</name>
    <dbReference type="NCBI Taxonomy" id="1076588"/>
    <lineage>
        <taxon>Bacteria</taxon>
        <taxon>Pseudomonadati</taxon>
        <taxon>Pseudomonadota</taxon>
        <taxon>Gammaproteobacteria</taxon>
        <taxon>Chromatiales</taxon>
        <taxon>Sedimenticolaceae</taxon>
        <taxon>Thiolapillus</taxon>
    </lineage>
</organism>
<evidence type="ECO:0000256" key="3">
    <source>
        <dbReference type="ARBA" id="ARBA00022840"/>
    </source>
</evidence>
<name>A0A7C5IYW7_9GAMM</name>
<evidence type="ECO:0000256" key="2">
    <source>
        <dbReference type="ARBA" id="ARBA00022741"/>
    </source>
</evidence>
<dbReference type="InterPro" id="IPR003439">
    <property type="entry name" value="ABC_transporter-like_ATP-bd"/>
</dbReference>
<dbReference type="Gene3D" id="3.40.50.300">
    <property type="entry name" value="P-loop containing nucleotide triphosphate hydrolases"/>
    <property type="match status" value="1"/>
</dbReference>
<gene>
    <name evidence="7" type="ORF">ENJ98_03070</name>
</gene>
<proteinExistence type="predicted"/>
<dbReference type="InterPro" id="IPR003593">
    <property type="entry name" value="AAA+_ATPase"/>
</dbReference>
<feature type="coiled-coil region" evidence="4">
    <location>
        <begin position="219"/>
        <end position="281"/>
    </location>
</feature>
<dbReference type="PROSITE" id="PS50893">
    <property type="entry name" value="ABC_TRANSPORTER_2"/>
    <property type="match status" value="1"/>
</dbReference>
<comment type="caution">
    <text evidence="7">The sequence shown here is derived from an EMBL/GenBank/DDBJ whole genome shotgun (WGS) entry which is preliminary data.</text>
</comment>
<dbReference type="Pfam" id="PF00005">
    <property type="entry name" value="ABC_tran"/>
    <property type="match status" value="1"/>
</dbReference>
<dbReference type="InterPro" id="IPR017871">
    <property type="entry name" value="ABC_transporter-like_CS"/>
</dbReference>
<keyword evidence="1" id="KW-0677">Repeat</keyword>
<evidence type="ECO:0000256" key="1">
    <source>
        <dbReference type="ARBA" id="ARBA00022737"/>
    </source>
</evidence>
<dbReference type="SMART" id="SM00382">
    <property type="entry name" value="AAA"/>
    <property type="match status" value="1"/>
</dbReference>
<dbReference type="EMBL" id="DROM01000187">
    <property type="protein sequence ID" value="HHH13195.1"/>
    <property type="molecule type" value="Genomic_DNA"/>
</dbReference>
<evidence type="ECO:0000256" key="4">
    <source>
        <dbReference type="SAM" id="Coils"/>
    </source>
</evidence>
<dbReference type="Proteomes" id="UP000886100">
    <property type="component" value="Unassembled WGS sequence"/>
</dbReference>
<dbReference type="AlphaFoldDB" id="A0A7C5IYW7"/>
<dbReference type="GO" id="GO:0016887">
    <property type="term" value="F:ATP hydrolysis activity"/>
    <property type="evidence" value="ECO:0007669"/>
    <property type="project" value="InterPro"/>
</dbReference>
<sequence>LSPGDRIGLLGPNGAGKSTLVKLLAQRLEPLSGRLEAARDLHIGYFAQHQLEQLHPDHSPLEHLLQIEPALREQEARDYLGGFGFSGDRALAKVAPFSGGEKARLALALLVWQRPNLLLLDEPTNHLDLEMRQALALALQAFDGALVVISHDRHLLRTTTDELLLVHDGGVRPFDGSLDDYPAWLAQRRRGRTEADTRSSPREDRKAERRAAAARRQALQPLKKRLQEAERRLEALHRRQAELETALADNDLYLPENRERLKELTREKHEVDRTCEEQELAWMEAAEALEAAHK</sequence>
<dbReference type="PANTHER" id="PTHR19211">
    <property type="entry name" value="ATP-BINDING TRANSPORT PROTEIN-RELATED"/>
    <property type="match status" value="1"/>
</dbReference>
<feature type="non-terminal residue" evidence="7">
    <location>
        <position position="1"/>
    </location>
</feature>
<keyword evidence="2" id="KW-0547">Nucleotide-binding</keyword>
<feature type="compositionally biased region" description="Basic and acidic residues" evidence="5">
    <location>
        <begin position="192"/>
        <end position="208"/>
    </location>
</feature>
<evidence type="ECO:0000313" key="7">
    <source>
        <dbReference type="EMBL" id="HHH13195.1"/>
    </source>
</evidence>